<name>A0A0P1A7R8_PLAHL</name>
<feature type="coiled-coil region" evidence="1">
    <location>
        <begin position="25"/>
        <end position="52"/>
    </location>
</feature>
<dbReference type="PANTHER" id="PTHR14845:SF0">
    <property type="entry name" value="DUF4515 DOMAIN-CONTAINING PROTEIN"/>
    <property type="match status" value="1"/>
</dbReference>
<evidence type="ECO:0000313" key="4">
    <source>
        <dbReference type="Proteomes" id="UP000054928"/>
    </source>
</evidence>
<sequence>MEAGEAVIDNGATALFNQQFNYQKLEAMAARVSQLQNEDAELRARNDKRERETHEFVAYFQKEILTRDTQIAKLSEELAATRLSHALALEQMRVARDTEHEQLVQQTLAKEDSALNEITELREKLNQLKLFQEMKDTFVSKIKDLETQLTFEREQAREALGALERKSLEEKARMQKDHERKIDSVKRQAKEDARNGLNADTRKIVTDHKRICEELRFQLQMTDELHREKQQFEARAKDLNMELQIHVDKETEFAKQAQRQARELTRLRSSLREAEQKLGDGLAAASWDAHANVTRYEREREDMLLDVEGLRKLLRLKNRELRNLRRLAQTILNQRTDVEQFCLDSLEHVKNEIERERKKKHKREVEKYHYDLECANGTKPSLRFPKLISPTSYQNSGPPQHFTEKVDLRQLSWIDRERVLRLLFAKINRSQGFIDIQGDTPSEIFETSVKSSPSPNQKEKQRSTNVYFATEPQTRHKGRATTDENSVGEDALSMSLSGMPYVPRAPTRIHQGG</sequence>
<dbReference type="AlphaFoldDB" id="A0A0P1A7R8"/>
<dbReference type="OMA" id="MEADKWT"/>
<organism evidence="3 4">
    <name type="scientific">Plasmopara halstedii</name>
    <name type="common">Downy mildew of sunflower</name>
    <dbReference type="NCBI Taxonomy" id="4781"/>
    <lineage>
        <taxon>Eukaryota</taxon>
        <taxon>Sar</taxon>
        <taxon>Stramenopiles</taxon>
        <taxon>Oomycota</taxon>
        <taxon>Peronosporomycetes</taxon>
        <taxon>Peronosporales</taxon>
        <taxon>Peronosporaceae</taxon>
        <taxon>Plasmopara</taxon>
    </lineage>
</organism>
<proteinExistence type="predicted"/>
<evidence type="ECO:0008006" key="5">
    <source>
        <dbReference type="Google" id="ProtNLM"/>
    </source>
</evidence>
<accession>A0A0P1A7R8</accession>
<dbReference type="Proteomes" id="UP000054928">
    <property type="component" value="Unassembled WGS sequence"/>
</dbReference>
<feature type="coiled-coil region" evidence="1">
    <location>
        <begin position="222"/>
        <end position="366"/>
    </location>
</feature>
<dbReference type="STRING" id="4781.A0A0P1A7R8"/>
<keyword evidence="1" id="KW-0175">Coiled coil</keyword>
<reference evidence="4" key="1">
    <citation type="submission" date="2014-09" db="EMBL/GenBank/DDBJ databases">
        <authorList>
            <person name="Sharma Rahul"/>
            <person name="Thines Marco"/>
        </authorList>
    </citation>
    <scope>NUCLEOTIDE SEQUENCE [LARGE SCALE GENOMIC DNA]</scope>
</reference>
<evidence type="ECO:0000313" key="3">
    <source>
        <dbReference type="EMBL" id="CEG36672.1"/>
    </source>
</evidence>
<feature type="coiled-coil region" evidence="1">
    <location>
        <begin position="104"/>
        <end position="188"/>
    </location>
</feature>
<dbReference type="GeneID" id="36398395"/>
<keyword evidence="4" id="KW-1185">Reference proteome</keyword>
<dbReference type="PANTHER" id="PTHR14845">
    <property type="entry name" value="COILED-COIL DOMAIN-CONTAINING 166"/>
    <property type="match status" value="1"/>
</dbReference>
<dbReference type="EMBL" id="CCYD01000217">
    <property type="protein sequence ID" value="CEG36672.1"/>
    <property type="molecule type" value="Genomic_DNA"/>
</dbReference>
<protein>
    <recommendedName>
        <fullName evidence="5">Basal body-orientation factor 1</fullName>
    </recommendedName>
</protein>
<dbReference type="OrthoDB" id="441129at2759"/>
<feature type="region of interest" description="Disordered" evidence="2">
    <location>
        <begin position="445"/>
        <end position="513"/>
    </location>
</feature>
<evidence type="ECO:0000256" key="2">
    <source>
        <dbReference type="SAM" id="MobiDB-lite"/>
    </source>
</evidence>
<dbReference type="RefSeq" id="XP_024573041.1">
    <property type="nucleotide sequence ID" value="XM_024721911.1"/>
</dbReference>
<evidence type="ECO:0000256" key="1">
    <source>
        <dbReference type="SAM" id="Coils"/>
    </source>
</evidence>